<feature type="transmembrane region" description="Helical" evidence="1">
    <location>
        <begin position="113"/>
        <end position="135"/>
    </location>
</feature>
<dbReference type="RefSeq" id="WP_083121219.1">
    <property type="nucleotide sequence ID" value="NZ_JACKUO010000018.1"/>
</dbReference>
<dbReference type="EMBL" id="MVIH01000011">
    <property type="protein sequence ID" value="ORB50194.1"/>
    <property type="molecule type" value="Genomic_DNA"/>
</dbReference>
<feature type="transmembrane region" description="Helical" evidence="1">
    <location>
        <begin position="144"/>
        <end position="162"/>
    </location>
</feature>
<keyword evidence="1" id="KW-0472">Membrane</keyword>
<feature type="transmembrane region" description="Helical" evidence="1">
    <location>
        <begin position="41"/>
        <end position="62"/>
    </location>
</feature>
<feature type="transmembrane region" description="Helical" evidence="1">
    <location>
        <begin position="14"/>
        <end position="35"/>
    </location>
</feature>
<keyword evidence="3" id="KW-1185">Reference proteome</keyword>
<gene>
    <name evidence="2" type="ORF">BST42_20840</name>
</gene>
<reference evidence="2 3" key="1">
    <citation type="submission" date="2016-12" db="EMBL/GenBank/DDBJ databases">
        <title>The new phylogeny of genus Mycobacterium.</title>
        <authorList>
            <person name="Tortoli E."/>
            <person name="Trovato A."/>
            <person name="Cirillo D.M."/>
        </authorList>
    </citation>
    <scope>NUCLEOTIDE SEQUENCE [LARGE SCALE GENOMIC DNA]</scope>
    <source>
        <strain evidence="2 3">DSM 44223</strain>
    </source>
</reference>
<evidence type="ECO:0000256" key="1">
    <source>
        <dbReference type="SAM" id="Phobius"/>
    </source>
</evidence>
<evidence type="ECO:0000313" key="2">
    <source>
        <dbReference type="EMBL" id="ORB50194.1"/>
    </source>
</evidence>
<dbReference type="AlphaFoldDB" id="A0A1X0IQ65"/>
<evidence type="ECO:0000313" key="3">
    <source>
        <dbReference type="Proteomes" id="UP000192534"/>
    </source>
</evidence>
<feature type="transmembrane region" description="Helical" evidence="1">
    <location>
        <begin position="174"/>
        <end position="193"/>
    </location>
</feature>
<evidence type="ECO:0008006" key="4">
    <source>
        <dbReference type="Google" id="ProtNLM"/>
    </source>
</evidence>
<name>A0A1X0IQ65_MYCRH</name>
<comment type="caution">
    <text evidence="2">The sequence shown here is derived from an EMBL/GenBank/DDBJ whole genome shotgun (WGS) entry which is preliminary data.</text>
</comment>
<organism evidence="2 3">
    <name type="scientific">Mycolicibacterium rhodesiae</name>
    <name type="common">Mycobacterium rhodesiae</name>
    <dbReference type="NCBI Taxonomy" id="36814"/>
    <lineage>
        <taxon>Bacteria</taxon>
        <taxon>Bacillati</taxon>
        <taxon>Actinomycetota</taxon>
        <taxon>Actinomycetes</taxon>
        <taxon>Mycobacteriales</taxon>
        <taxon>Mycobacteriaceae</taxon>
        <taxon>Mycolicibacterium</taxon>
    </lineage>
</organism>
<keyword evidence="1" id="KW-0812">Transmembrane</keyword>
<dbReference type="Proteomes" id="UP000192534">
    <property type="component" value="Unassembled WGS sequence"/>
</dbReference>
<protein>
    <recommendedName>
        <fullName evidence="4">YrhK domain-containing protein</fullName>
    </recommendedName>
</protein>
<accession>A0A1X0IQ65</accession>
<keyword evidence="1" id="KW-1133">Transmembrane helix</keyword>
<sequence length="208" mass="21688">MPYVGTLATLSRQCWLFAVGSAFFAAATVPGFSAVAGAGAANWLCFAGSCFFTAAAWMQLILATPPWKLEWLSAAIQFAGTVLFNISTGAAVWAHATGVRRHYVWTPDALGSVAFLVSAALGVAAATIAVGLIALGSRDWQAEWINMIGSIAFGVSAVGAFVRRTGITEDALVANLGTFFGALCFLGAALLVLPRFRKRAPALRESGP</sequence>
<dbReference type="OrthoDB" id="244933at2"/>
<feature type="transmembrane region" description="Helical" evidence="1">
    <location>
        <begin position="74"/>
        <end position="93"/>
    </location>
</feature>
<proteinExistence type="predicted"/>